<comment type="caution">
    <text evidence="2">The sequence shown here is derived from an EMBL/GenBank/DDBJ whole genome shotgun (WGS) entry which is preliminary data.</text>
</comment>
<protein>
    <submittedName>
        <fullName evidence="2">Uncharacterized protein</fullName>
    </submittedName>
</protein>
<dbReference type="Proteomes" id="UP001174691">
    <property type="component" value="Unassembled WGS sequence"/>
</dbReference>
<keyword evidence="1" id="KW-0732">Signal</keyword>
<name>A0AA38S4M6_9PEZI</name>
<evidence type="ECO:0000256" key="1">
    <source>
        <dbReference type="SAM" id="SignalP"/>
    </source>
</evidence>
<evidence type="ECO:0000313" key="3">
    <source>
        <dbReference type="Proteomes" id="UP001174691"/>
    </source>
</evidence>
<dbReference type="EMBL" id="JANBVN010000070">
    <property type="protein sequence ID" value="KAJ9150564.1"/>
    <property type="molecule type" value="Genomic_DNA"/>
</dbReference>
<feature type="chain" id="PRO_5041420741" evidence="1">
    <location>
        <begin position="21"/>
        <end position="213"/>
    </location>
</feature>
<dbReference type="AlphaFoldDB" id="A0AA38S4M6"/>
<keyword evidence="3" id="KW-1185">Reference proteome</keyword>
<gene>
    <name evidence="2" type="ORF">NKR19_g5255</name>
</gene>
<evidence type="ECO:0000313" key="2">
    <source>
        <dbReference type="EMBL" id="KAJ9150564.1"/>
    </source>
</evidence>
<organism evidence="2 3">
    <name type="scientific">Coniochaeta hoffmannii</name>
    <dbReference type="NCBI Taxonomy" id="91930"/>
    <lineage>
        <taxon>Eukaryota</taxon>
        <taxon>Fungi</taxon>
        <taxon>Dikarya</taxon>
        <taxon>Ascomycota</taxon>
        <taxon>Pezizomycotina</taxon>
        <taxon>Sordariomycetes</taxon>
        <taxon>Sordariomycetidae</taxon>
        <taxon>Coniochaetales</taxon>
        <taxon>Coniochaetaceae</taxon>
        <taxon>Coniochaeta</taxon>
    </lineage>
</organism>
<feature type="signal peptide" evidence="1">
    <location>
        <begin position="1"/>
        <end position="20"/>
    </location>
</feature>
<reference evidence="2" key="1">
    <citation type="submission" date="2022-07" db="EMBL/GenBank/DDBJ databases">
        <title>Fungi with potential for degradation of polypropylene.</title>
        <authorList>
            <person name="Gostincar C."/>
        </authorList>
    </citation>
    <scope>NUCLEOTIDE SEQUENCE</scope>
    <source>
        <strain evidence="2">EXF-13287</strain>
    </source>
</reference>
<sequence>MKSARIITSFVGFLASGAVGALLPRTHISKPPECSLKHSSPCTCAAPSYYYETVTLGIIGATIDDARTLMNDFFITYWYAHETPINTIGPDNTVGSIRTFREPGGDLSEQLMVYKVDHDGSWEQRYQQYVDPDAAANGTKPGFYVSLEGKNVYQNETVITIKTYGCWTGPVPDLTASHEQGLQNAVDMLGADGKLNGISPTTFISASIPKVAP</sequence>
<accession>A0AA38S4M6</accession>
<proteinExistence type="predicted"/>